<sequence>MDEGGQGHSEGPITSSSSTGKLRPRSPTAVSILAFGDSLTEGYTDFGVRFHSYGSTLARRRNCCASIAFRVGQILHDGRAAFAEKGPNCPESMNSGTSGAASSSSSSSQKLRLHEEAKIRILAFGASLVAGYTDHGRRYHPYALALKPALQKLCPGLKRVTVDVEGQSGDCVLTSLRGEFQTRLQHAAPAGKTKYDLVIILGGTNDLAYKLDRGLEGAEEIFEHGLKVLYDYVLGSTDASLLVMTVPERAIDKQSSPLAKRAREAREHLNSLIKRWAAEQKERVFLMDLAPMVPFPASNNDDDDGQPGKGYWSPDGLHMSVAGYDFVGEQLAGVIHKLLSD</sequence>
<feature type="compositionally biased region" description="Low complexity" evidence="1">
    <location>
        <begin position="95"/>
        <end position="107"/>
    </location>
</feature>
<dbReference type="AlphaFoldDB" id="A0A0D1YJA2"/>
<dbReference type="CDD" id="cd00229">
    <property type="entry name" value="SGNH_hydrolase"/>
    <property type="match status" value="1"/>
</dbReference>
<keyword evidence="4" id="KW-1185">Reference proteome</keyword>
<evidence type="ECO:0000313" key="4">
    <source>
        <dbReference type="Proteomes" id="UP000053259"/>
    </source>
</evidence>
<name>A0A0D1YJA2_9PEZI</name>
<proteinExistence type="predicted"/>
<evidence type="ECO:0000259" key="2">
    <source>
        <dbReference type="Pfam" id="PF13472"/>
    </source>
</evidence>
<feature type="domain" description="SGNH hydrolase-type esterase" evidence="2">
    <location>
        <begin position="123"/>
        <end position="325"/>
    </location>
</feature>
<dbReference type="InParanoid" id="A0A0D1YJA2"/>
<reference evidence="3 4" key="1">
    <citation type="submission" date="2015-01" db="EMBL/GenBank/DDBJ databases">
        <title>The Genome Sequence of Ochroconis gallopava CBS43764.</title>
        <authorList>
            <consortium name="The Broad Institute Genomics Platform"/>
            <person name="Cuomo C."/>
            <person name="de Hoog S."/>
            <person name="Gorbushina A."/>
            <person name="Stielow B."/>
            <person name="Teixiera M."/>
            <person name="Abouelleil A."/>
            <person name="Chapman S.B."/>
            <person name="Priest M."/>
            <person name="Young S.K."/>
            <person name="Wortman J."/>
            <person name="Nusbaum C."/>
            <person name="Birren B."/>
        </authorList>
    </citation>
    <scope>NUCLEOTIDE SEQUENCE [LARGE SCALE GENOMIC DNA]</scope>
    <source>
        <strain evidence="3 4">CBS 43764</strain>
    </source>
</reference>
<dbReference type="VEuPathDB" id="FungiDB:PV09_07481"/>
<dbReference type="InterPro" id="IPR036514">
    <property type="entry name" value="SGNH_hydro_sf"/>
</dbReference>
<protein>
    <recommendedName>
        <fullName evidence="2">SGNH hydrolase-type esterase domain-containing protein</fullName>
    </recommendedName>
</protein>
<dbReference type="RefSeq" id="XP_016210826.1">
    <property type="nucleotide sequence ID" value="XM_016361251.1"/>
</dbReference>
<organism evidence="3 4">
    <name type="scientific">Verruconis gallopava</name>
    <dbReference type="NCBI Taxonomy" id="253628"/>
    <lineage>
        <taxon>Eukaryota</taxon>
        <taxon>Fungi</taxon>
        <taxon>Dikarya</taxon>
        <taxon>Ascomycota</taxon>
        <taxon>Pezizomycotina</taxon>
        <taxon>Dothideomycetes</taxon>
        <taxon>Pleosporomycetidae</taxon>
        <taxon>Venturiales</taxon>
        <taxon>Sympoventuriaceae</taxon>
        <taxon>Verruconis</taxon>
    </lineage>
</organism>
<dbReference type="Proteomes" id="UP000053259">
    <property type="component" value="Unassembled WGS sequence"/>
</dbReference>
<dbReference type="GO" id="GO:0004622">
    <property type="term" value="F:phosphatidylcholine lysophospholipase activity"/>
    <property type="evidence" value="ECO:0007669"/>
    <property type="project" value="TreeGrafter"/>
</dbReference>
<dbReference type="GeneID" id="27315454"/>
<accession>A0A0D1YJA2</accession>
<feature type="region of interest" description="Disordered" evidence="1">
    <location>
        <begin position="1"/>
        <end position="25"/>
    </location>
</feature>
<dbReference type="Gene3D" id="3.40.50.1110">
    <property type="entry name" value="SGNH hydrolase"/>
    <property type="match status" value="1"/>
</dbReference>
<dbReference type="Pfam" id="PF13472">
    <property type="entry name" value="Lipase_GDSL_2"/>
    <property type="match status" value="1"/>
</dbReference>
<evidence type="ECO:0000256" key="1">
    <source>
        <dbReference type="SAM" id="MobiDB-lite"/>
    </source>
</evidence>
<dbReference type="InterPro" id="IPR013830">
    <property type="entry name" value="SGNH_hydro"/>
</dbReference>
<feature type="region of interest" description="Disordered" evidence="1">
    <location>
        <begin position="86"/>
        <end position="107"/>
    </location>
</feature>
<evidence type="ECO:0000313" key="3">
    <source>
        <dbReference type="EMBL" id="KIW00957.1"/>
    </source>
</evidence>
<dbReference type="OrthoDB" id="408760at2759"/>
<dbReference type="PANTHER" id="PTHR30383">
    <property type="entry name" value="THIOESTERASE 1/PROTEASE 1/LYSOPHOSPHOLIPASE L1"/>
    <property type="match status" value="1"/>
</dbReference>
<dbReference type="PANTHER" id="PTHR30383:SF19">
    <property type="entry name" value="FIBRONECTIN TYPE-III DOMAIN-CONTAINING PROTEIN"/>
    <property type="match status" value="1"/>
</dbReference>
<dbReference type="EMBL" id="KN847558">
    <property type="protein sequence ID" value="KIW00957.1"/>
    <property type="molecule type" value="Genomic_DNA"/>
</dbReference>
<gene>
    <name evidence="3" type="ORF">PV09_07481</name>
</gene>
<dbReference type="SUPFAM" id="SSF52266">
    <property type="entry name" value="SGNH hydrolase"/>
    <property type="match status" value="1"/>
</dbReference>
<dbReference type="InterPro" id="IPR051532">
    <property type="entry name" value="Ester_Hydrolysis_Enzymes"/>
</dbReference>